<dbReference type="GeneID" id="74939451"/>
<dbReference type="Gene3D" id="3.40.30.10">
    <property type="entry name" value="Glutaredoxin"/>
    <property type="match status" value="1"/>
</dbReference>
<dbReference type="RefSeq" id="WP_210929353.1">
    <property type="nucleotide sequence ID" value="NZ_CAHPRW010000044.1"/>
</dbReference>
<evidence type="ECO:0000256" key="4">
    <source>
        <dbReference type="ARBA" id="ARBA00023157"/>
    </source>
</evidence>
<dbReference type="PROSITE" id="PS51354">
    <property type="entry name" value="GLUTAREDOXIN_2"/>
    <property type="match status" value="1"/>
</dbReference>
<accession>A0AA35D942</accession>
<keyword evidence="2 6" id="KW-0813">Transport</keyword>
<protein>
    <recommendedName>
        <fullName evidence="6">Glutaredoxin</fullName>
    </recommendedName>
</protein>
<dbReference type="PROSITE" id="PS00195">
    <property type="entry name" value="GLUTAREDOXIN_1"/>
    <property type="match status" value="1"/>
</dbReference>
<dbReference type="InterPro" id="IPR036249">
    <property type="entry name" value="Thioredoxin-like_sf"/>
</dbReference>
<dbReference type="InterPro" id="IPR011767">
    <property type="entry name" value="GLR_AS"/>
</dbReference>
<keyword evidence="6" id="KW-0963">Cytoplasm</keyword>
<evidence type="ECO:0000256" key="5">
    <source>
        <dbReference type="ARBA" id="ARBA00023284"/>
    </source>
</evidence>
<keyword evidence="3 6" id="KW-0249">Electron transport</keyword>
<comment type="function">
    <text evidence="6">Has a glutathione-disulfide oxidoreductase activity in the presence of NADPH and glutathione reductase. Reduces low molecular weight disulfides and proteins.</text>
</comment>
<dbReference type="SUPFAM" id="SSF52833">
    <property type="entry name" value="Thioredoxin-like"/>
    <property type="match status" value="1"/>
</dbReference>
<dbReference type="Pfam" id="PF00462">
    <property type="entry name" value="Glutaredoxin"/>
    <property type="match status" value="1"/>
</dbReference>
<dbReference type="PRINTS" id="PR00160">
    <property type="entry name" value="GLUTAREDOXIN"/>
</dbReference>
<dbReference type="GO" id="GO:0005737">
    <property type="term" value="C:cytoplasm"/>
    <property type="evidence" value="ECO:0007669"/>
    <property type="project" value="TreeGrafter"/>
</dbReference>
<comment type="caution">
    <text evidence="8">The sequence shown here is derived from an EMBL/GenBank/DDBJ whole genome shotgun (WGS) entry which is preliminary data.</text>
</comment>
<keyword evidence="5 6" id="KW-0676">Redox-active center</keyword>
<dbReference type="InterPro" id="IPR002109">
    <property type="entry name" value="Glutaredoxin"/>
</dbReference>
<dbReference type="InterPro" id="IPR014025">
    <property type="entry name" value="Glutaredoxin_subgr"/>
</dbReference>
<dbReference type="PANTHER" id="PTHR45694:SF18">
    <property type="entry name" value="GLUTAREDOXIN-1-RELATED"/>
    <property type="match status" value="1"/>
</dbReference>
<evidence type="ECO:0000256" key="3">
    <source>
        <dbReference type="ARBA" id="ARBA00022982"/>
    </source>
</evidence>
<dbReference type="NCBIfam" id="TIGR02181">
    <property type="entry name" value="GRX_bact"/>
    <property type="match status" value="1"/>
</dbReference>
<dbReference type="InterPro" id="IPR011900">
    <property type="entry name" value="GRX_bact"/>
</dbReference>
<comment type="similarity">
    <text evidence="1 6">Belongs to the glutaredoxin family.</text>
</comment>
<evidence type="ECO:0000256" key="6">
    <source>
        <dbReference type="RuleBase" id="RU364065"/>
    </source>
</evidence>
<dbReference type="GO" id="GO:0015038">
    <property type="term" value="F:glutathione disulfide oxidoreductase activity"/>
    <property type="evidence" value="ECO:0007669"/>
    <property type="project" value="UniProtKB-UniRule"/>
</dbReference>
<dbReference type="Proteomes" id="UP000834458">
    <property type="component" value="Unassembled WGS sequence"/>
</dbReference>
<reference evidence="8" key="1">
    <citation type="submission" date="2020-05" db="EMBL/GenBank/DDBJ databases">
        <authorList>
            <person name="Delgado-Blas J."/>
        </authorList>
    </citation>
    <scope>NUCLEOTIDE SEQUENCE</scope>
    <source>
        <strain evidence="8">BB1454</strain>
    </source>
</reference>
<dbReference type="AlphaFoldDB" id="A0AA35D942"/>
<dbReference type="GO" id="GO:0034599">
    <property type="term" value="P:cellular response to oxidative stress"/>
    <property type="evidence" value="ECO:0007669"/>
    <property type="project" value="TreeGrafter"/>
</dbReference>
<evidence type="ECO:0000256" key="1">
    <source>
        <dbReference type="ARBA" id="ARBA00007787"/>
    </source>
</evidence>
<dbReference type="GO" id="GO:0045454">
    <property type="term" value="P:cell redox homeostasis"/>
    <property type="evidence" value="ECO:0007669"/>
    <property type="project" value="InterPro"/>
</dbReference>
<dbReference type="CDD" id="cd03418">
    <property type="entry name" value="GRX_GRXb_1_3_like"/>
    <property type="match status" value="1"/>
</dbReference>
<dbReference type="PANTHER" id="PTHR45694">
    <property type="entry name" value="GLUTAREDOXIN 2"/>
    <property type="match status" value="1"/>
</dbReference>
<evidence type="ECO:0000313" key="8">
    <source>
        <dbReference type="EMBL" id="CAB5702260.1"/>
    </source>
</evidence>
<sequence>MQAVKMYTTAVCPYCVRAKQVLKSKGVEQIEEVRIDSDPAARDHMMQITGRRTVPQIFIGETHVGGCDDLIALDAKGGLLPLLNA</sequence>
<feature type="domain" description="Glutaredoxin" evidence="7">
    <location>
        <begin position="4"/>
        <end position="64"/>
    </location>
</feature>
<name>A0AA35D942_9BURK</name>
<proteinExistence type="inferred from homology"/>
<evidence type="ECO:0000313" key="9">
    <source>
        <dbReference type="Proteomes" id="UP000834458"/>
    </source>
</evidence>
<evidence type="ECO:0000256" key="2">
    <source>
        <dbReference type="ARBA" id="ARBA00022448"/>
    </source>
</evidence>
<keyword evidence="4" id="KW-1015">Disulfide bond</keyword>
<organism evidence="8 9">
    <name type="scientific">Comamonas aquatica</name>
    <dbReference type="NCBI Taxonomy" id="225991"/>
    <lineage>
        <taxon>Bacteria</taxon>
        <taxon>Pseudomonadati</taxon>
        <taxon>Pseudomonadota</taxon>
        <taxon>Betaproteobacteria</taxon>
        <taxon>Burkholderiales</taxon>
        <taxon>Comamonadaceae</taxon>
        <taxon>Comamonas</taxon>
    </lineage>
</organism>
<evidence type="ECO:0000259" key="7">
    <source>
        <dbReference type="Pfam" id="PF00462"/>
    </source>
</evidence>
<gene>
    <name evidence="8" type="primary">grxC</name>
    <name evidence="8" type="ORF">GHA_02870</name>
</gene>
<dbReference type="EMBL" id="CAHPSC010000047">
    <property type="protein sequence ID" value="CAB5702260.1"/>
    <property type="molecule type" value="Genomic_DNA"/>
</dbReference>